<sequence>MEVQISEAIYLSQCLASWAACPKKVSVSAYTSCFGHRYPQFIPQLFSLSVKSSSAVFFFPYVTDTRNKSPQQGDLRLSGPPSGQGASSGARTRDKRVPADLRADSQATVLPTPQCYSTKADVIKISYVLLALKLPKQIEEKYRQC</sequence>
<dbReference type="Proteomes" id="UP000735302">
    <property type="component" value="Unassembled WGS sequence"/>
</dbReference>
<accession>A0AAV4A1H1</accession>
<evidence type="ECO:0000313" key="3">
    <source>
        <dbReference type="Proteomes" id="UP000735302"/>
    </source>
</evidence>
<dbReference type="EMBL" id="BLXT01003746">
    <property type="protein sequence ID" value="GFO05066.1"/>
    <property type="molecule type" value="Genomic_DNA"/>
</dbReference>
<protein>
    <submittedName>
        <fullName evidence="2">Uncharacterized protein</fullName>
    </submittedName>
</protein>
<evidence type="ECO:0000313" key="2">
    <source>
        <dbReference type="EMBL" id="GFO05066.1"/>
    </source>
</evidence>
<gene>
    <name evidence="2" type="ORF">PoB_003157100</name>
</gene>
<proteinExistence type="predicted"/>
<feature type="compositionally biased region" description="Low complexity" evidence="1">
    <location>
        <begin position="78"/>
        <end position="90"/>
    </location>
</feature>
<comment type="caution">
    <text evidence="2">The sequence shown here is derived from an EMBL/GenBank/DDBJ whole genome shotgun (WGS) entry which is preliminary data.</text>
</comment>
<feature type="compositionally biased region" description="Basic and acidic residues" evidence="1">
    <location>
        <begin position="91"/>
        <end position="103"/>
    </location>
</feature>
<reference evidence="2 3" key="1">
    <citation type="journal article" date="2021" name="Elife">
        <title>Chloroplast acquisition without the gene transfer in kleptoplastic sea slugs, Plakobranchus ocellatus.</title>
        <authorList>
            <person name="Maeda T."/>
            <person name="Takahashi S."/>
            <person name="Yoshida T."/>
            <person name="Shimamura S."/>
            <person name="Takaki Y."/>
            <person name="Nagai Y."/>
            <person name="Toyoda A."/>
            <person name="Suzuki Y."/>
            <person name="Arimoto A."/>
            <person name="Ishii H."/>
            <person name="Satoh N."/>
            <person name="Nishiyama T."/>
            <person name="Hasebe M."/>
            <person name="Maruyama T."/>
            <person name="Minagawa J."/>
            <person name="Obokata J."/>
            <person name="Shigenobu S."/>
        </authorList>
    </citation>
    <scope>NUCLEOTIDE SEQUENCE [LARGE SCALE GENOMIC DNA]</scope>
</reference>
<evidence type="ECO:0000256" key="1">
    <source>
        <dbReference type="SAM" id="MobiDB-lite"/>
    </source>
</evidence>
<feature type="region of interest" description="Disordered" evidence="1">
    <location>
        <begin position="65"/>
        <end position="103"/>
    </location>
</feature>
<name>A0AAV4A1H1_9GAST</name>
<organism evidence="2 3">
    <name type="scientific">Plakobranchus ocellatus</name>
    <dbReference type="NCBI Taxonomy" id="259542"/>
    <lineage>
        <taxon>Eukaryota</taxon>
        <taxon>Metazoa</taxon>
        <taxon>Spiralia</taxon>
        <taxon>Lophotrochozoa</taxon>
        <taxon>Mollusca</taxon>
        <taxon>Gastropoda</taxon>
        <taxon>Heterobranchia</taxon>
        <taxon>Euthyneura</taxon>
        <taxon>Panpulmonata</taxon>
        <taxon>Sacoglossa</taxon>
        <taxon>Placobranchoidea</taxon>
        <taxon>Plakobranchidae</taxon>
        <taxon>Plakobranchus</taxon>
    </lineage>
</organism>
<dbReference type="AlphaFoldDB" id="A0AAV4A1H1"/>
<keyword evidence="3" id="KW-1185">Reference proteome</keyword>